<dbReference type="Proteomes" id="UP000488776">
    <property type="component" value="Unassembled WGS sequence"/>
</dbReference>
<keyword evidence="2" id="KW-0472">Membrane</keyword>
<feature type="compositionally biased region" description="Polar residues" evidence="1">
    <location>
        <begin position="1"/>
        <end position="10"/>
    </location>
</feature>
<evidence type="ECO:0000256" key="2">
    <source>
        <dbReference type="SAM" id="Phobius"/>
    </source>
</evidence>
<reference evidence="3 6" key="2">
    <citation type="submission" date="2020-02" db="EMBL/GenBank/DDBJ databases">
        <title>Antibiotic susceptibility profiles of lactic acid bacteria isolated from the human vagina and genetic basis of atypical resistances.</title>
        <authorList>
            <person name="Sirichoat A."/>
            <person name="Florez A.B."/>
            <person name="Vazquez L."/>
            <person name="Buppasiri P."/>
            <person name="Panya M."/>
            <person name="Lulitanond V."/>
            <person name="Mayo B."/>
        </authorList>
    </citation>
    <scope>NUCLEOTIDE SEQUENCE [LARGE SCALE GENOMIC DNA]</scope>
    <source>
        <strain evidence="3 6">VA07-1AN</strain>
    </source>
</reference>
<name>A0A0E2ZCG9_BIFBI</name>
<protein>
    <recommendedName>
        <fullName evidence="7">Cell division protein FtsL</fullName>
    </recommendedName>
</protein>
<comment type="caution">
    <text evidence="4">The sequence shown here is derived from an EMBL/GenBank/DDBJ whole genome shotgun (WGS) entry which is preliminary data.</text>
</comment>
<dbReference type="AlphaFoldDB" id="A0A0E2ZCG9"/>
<proteinExistence type="predicted"/>
<evidence type="ECO:0008006" key="7">
    <source>
        <dbReference type="Google" id="ProtNLM"/>
    </source>
</evidence>
<gene>
    <name evidence="4" type="ORF">DW137_07685</name>
    <name evidence="3" type="ORF">G5T23_02395</name>
</gene>
<evidence type="ECO:0000313" key="4">
    <source>
        <dbReference type="EMBL" id="RHJ22569.1"/>
    </source>
</evidence>
<dbReference type="RefSeq" id="WP_014760000.1">
    <property type="nucleotide sequence ID" value="NZ_CP058603.1"/>
</dbReference>
<keyword evidence="2" id="KW-1133">Transmembrane helix</keyword>
<reference evidence="4 5" key="1">
    <citation type="submission" date="2018-08" db="EMBL/GenBank/DDBJ databases">
        <title>A genome reference for cultivated species of the human gut microbiota.</title>
        <authorList>
            <person name="Zou Y."/>
            <person name="Xue W."/>
            <person name="Luo G."/>
        </authorList>
    </citation>
    <scope>NUCLEOTIDE SEQUENCE [LARGE SCALE GENOMIC DNA]</scope>
    <source>
        <strain evidence="4 5">AM12-10</strain>
    </source>
</reference>
<evidence type="ECO:0000313" key="5">
    <source>
        <dbReference type="Proteomes" id="UP000283727"/>
    </source>
</evidence>
<dbReference type="EMBL" id="QRLR01000004">
    <property type="protein sequence ID" value="RHJ22569.1"/>
    <property type="molecule type" value="Genomic_DNA"/>
</dbReference>
<accession>A0A0E2ZCG9</accession>
<dbReference type="EMBL" id="JAAJBJ010000002">
    <property type="protein sequence ID" value="NGG35904.1"/>
    <property type="molecule type" value="Genomic_DNA"/>
</dbReference>
<feature type="transmembrane region" description="Helical" evidence="2">
    <location>
        <begin position="66"/>
        <end position="86"/>
    </location>
</feature>
<sequence length="156" mass="16598">MASTLRTARSNAAPVAPAGRGSDGAARPAARPQLHVIDGSSQRNGSRSTGSLARIIAWTQARGASLIHVTVAIVFLVATLLITLMLRTQMVQNSFESNTVQNNINMLTQDVQDDQAKLDELISSLPDKAQKMGMVPQQDSVTIDLNGYKPSKGSAQ</sequence>
<dbReference type="GeneID" id="93092139"/>
<feature type="region of interest" description="Disordered" evidence="1">
    <location>
        <begin position="1"/>
        <end position="47"/>
    </location>
</feature>
<evidence type="ECO:0000313" key="6">
    <source>
        <dbReference type="Proteomes" id="UP000488776"/>
    </source>
</evidence>
<organism evidence="4 5">
    <name type="scientific">Bifidobacterium bifidum</name>
    <dbReference type="NCBI Taxonomy" id="1681"/>
    <lineage>
        <taxon>Bacteria</taxon>
        <taxon>Bacillati</taxon>
        <taxon>Actinomycetota</taxon>
        <taxon>Actinomycetes</taxon>
        <taxon>Bifidobacteriales</taxon>
        <taxon>Bifidobacteriaceae</taxon>
        <taxon>Bifidobacterium</taxon>
    </lineage>
</organism>
<evidence type="ECO:0000313" key="3">
    <source>
        <dbReference type="EMBL" id="NGG35904.1"/>
    </source>
</evidence>
<dbReference type="Proteomes" id="UP000283727">
    <property type="component" value="Unassembled WGS sequence"/>
</dbReference>
<evidence type="ECO:0000256" key="1">
    <source>
        <dbReference type="SAM" id="MobiDB-lite"/>
    </source>
</evidence>
<keyword evidence="2" id="KW-0812">Transmembrane</keyword>